<dbReference type="PANTHER" id="PTHR46434">
    <property type="entry name" value="GENETIC INTERACTOR OF PROHIBITINS 3, MITOCHONDRIAL"/>
    <property type="match status" value="1"/>
</dbReference>
<dbReference type="InParanoid" id="Q54TR2"/>
<keyword evidence="4" id="KW-0175">Coiled coil</keyword>
<evidence type="ECO:0000256" key="1">
    <source>
        <dbReference type="ARBA" id="ARBA00022723"/>
    </source>
</evidence>
<dbReference type="GeneID" id="8623139"/>
<dbReference type="GO" id="GO:0009055">
    <property type="term" value="F:electron transfer activity"/>
    <property type="evidence" value="ECO:0007669"/>
    <property type="project" value="InterPro"/>
</dbReference>
<keyword evidence="1 3" id="KW-0479">Metal-binding</keyword>
<dbReference type="SUPFAM" id="SSF52540">
    <property type="entry name" value="P-loop containing nucleoside triphosphate hydrolases"/>
    <property type="match status" value="1"/>
</dbReference>
<dbReference type="InterPro" id="IPR009056">
    <property type="entry name" value="Cyt_c-like_dom"/>
</dbReference>
<dbReference type="CDD" id="cd01855">
    <property type="entry name" value="YqeH"/>
    <property type="match status" value="1"/>
</dbReference>
<dbReference type="GO" id="GO:0020037">
    <property type="term" value="F:heme binding"/>
    <property type="evidence" value="ECO:0007669"/>
    <property type="project" value="InterPro"/>
</dbReference>
<dbReference type="Pfam" id="PF01926">
    <property type="entry name" value="MMR_HSR1"/>
    <property type="match status" value="1"/>
</dbReference>
<reference evidence="7 8" key="1">
    <citation type="journal article" date="2005" name="Nature">
        <title>The genome of the social amoeba Dictyostelium discoideum.</title>
        <authorList>
            <consortium name="The Dictyostelium discoideum Sequencing Consortium"/>
            <person name="Eichinger L."/>
            <person name="Pachebat J.A."/>
            <person name="Glockner G."/>
            <person name="Rajandream M.A."/>
            <person name="Sucgang R."/>
            <person name="Berriman M."/>
            <person name="Song J."/>
            <person name="Olsen R."/>
            <person name="Szafranski K."/>
            <person name="Xu Q."/>
            <person name="Tunggal B."/>
            <person name="Kummerfeld S."/>
            <person name="Madera M."/>
            <person name="Konfortov B.A."/>
            <person name="Rivero F."/>
            <person name="Bankier A.T."/>
            <person name="Lehmann R."/>
            <person name="Hamlin N."/>
            <person name="Davies R."/>
            <person name="Gaudet P."/>
            <person name="Fey P."/>
            <person name="Pilcher K."/>
            <person name="Chen G."/>
            <person name="Saunders D."/>
            <person name="Sodergren E."/>
            <person name="Davis P."/>
            <person name="Kerhornou A."/>
            <person name="Nie X."/>
            <person name="Hall N."/>
            <person name="Anjard C."/>
            <person name="Hemphill L."/>
            <person name="Bason N."/>
            <person name="Farbrother P."/>
            <person name="Desany B."/>
            <person name="Just E."/>
            <person name="Morio T."/>
            <person name="Rost R."/>
            <person name="Churcher C."/>
            <person name="Cooper J."/>
            <person name="Haydock S."/>
            <person name="van Driessche N."/>
            <person name="Cronin A."/>
            <person name="Goodhead I."/>
            <person name="Muzny D."/>
            <person name="Mourier T."/>
            <person name="Pain A."/>
            <person name="Lu M."/>
            <person name="Harper D."/>
            <person name="Lindsay R."/>
            <person name="Hauser H."/>
            <person name="James K."/>
            <person name="Quiles M."/>
            <person name="Madan Babu M."/>
            <person name="Saito T."/>
            <person name="Buchrieser C."/>
            <person name="Wardroper A."/>
            <person name="Felder M."/>
            <person name="Thangavelu M."/>
            <person name="Johnson D."/>
            <person name="Knights A."/>
            <person name="Loulseged H."/>
            <person name="Mungall K."/>
            <person name="Oliver K."/>
            <person name="Price C."/>
            <person name="Quail M.A."/>
            <person name="Urushihara H."/>
            <person name="Hernandez J."/>
            <person name="Rabbinowitsch E."/>
            <person name="Steffen D."/>
            <person name="Sanders M."/>
            <person name="Ma J."/>
            <person name="Kohara Y."/>
            <person name="Sharp S."/>
            <person name="Simmonds M."/>
            <person name="Spiegler S."/>
            <person name="Tivey A."/>
            <person name="Sugano S."/>
            <person name="White B."/>
            <person name="Walker D."/>
            <person name="Woodward J."/>
            <person name="Winckler T."/>
            <person name="Tanaka Y."/>
            <person name="Shaulsky G."/>
            <person name="Schleicher M."/>
            <person name="Weinstock G."/>
            <person name="Rosenthal A."/>
            <person name="Cox E.C."/>
            <person name="Chisholm R.L."/>
            <person name="Gibbs R."/>
            <person name="Loomis W.F."/>
            <person name="Platzer M."/>
            <person name="Kay R.R."/>
            <person name="Williams J."/>
            <person name="Dear P.H."/>
            <person name="Noegel A.A."/>
            <person name="Barrell B."/>
            <person name="Kuspa A."/>
        </authorList>
    </citation>
    <scope>NUCLEOTIDE SEQUENCE [LARGE SCALE GENOMIC DNA]</scope>
    <source>
        <strain evidence="7 8">AX4</strain>
    </source>
</reference>
<sequence length="650" mass="74941">MIKIPDNMLRLSFLKTISNNFSKNIYYNNNNNNNFKFFTTTTTTTTNTNTTTENKIKNENENEININSNKKLNSKERNILLGKALKMKKKNEKIESINEKLKIESDLQKNEFDKILNLDKVKLPRCTGCGSTLQTKSPKEPGYLPESIAIKHIEQLNEEKIEKIENSKPIEEQDKSGEEYFNSFYIIKKKNNEKKVCQRCHILKNYGRVAPVAIPIEKFKDNLSQLKDLNCLVVKVVDLMDFNGTFIEDFREIIGRNPVIVVGNKMDLLPDDIHKDRIEQWIRTEAKKRGLNHISHVKLISSASGDGMKQFIIELEKLRKSRDVFIVGCSNVGKSTFVNTLIKEYNNRVEFTTNEKLESKKQSEPLTIQEQKDLDREKLLKSLQSKITTSVLPGTTLNLLSLPLWDNSTLFDTPGIDNPRQMIKNLTIDELKQVIPSKRIKPQLAHMIEGKSLFIGGLVRIDYDGPLSTFMIYTSNSIPLHITSTQKANFILKRHQGSFLTPPILSGSEFSLDNKTTQEEQKQKQEEEEEEEIEEGEGELGNEEKQKLIEKSRQEIIDQRYKKLSQYDLEILDKFKFSQIRTFTIKPEKIDFDHTYIDLVISGLGWISIKSLSKKIKSSKLVIHTPNNIDISLRPPLIPKTKIYSKNKIK</sequence>
<evidence type="ECO:0000256" key="4">
    <source>
        <dbReference type="SAM" id="Coils"/>
    </source>
</evidence>
<dbReference type="AlphaFoldDB" id="Q54TR2"/>
<organism evidence="7 8">
    <name type="scientific">Dictyostelium discoideum</name>
    <name type="common">Social amoeba</name>
    <dbReference type="NCBI Taxonomy" id="44689"/>
    <lineage>
        <taxon>Eukaryota</taxon>
        <taxon>Amoebozoa</taxon>
        <taxon>Evosea</taxon>
        <taxon>Eumycetozoa</taxon>
        <taxon>Dictyostelia</taxon>
        <taxon>Dictyosteliales</taxon>
        <taxon>Dictyosteliaceae</taxon>
        <taxon>Dictyostelium</taxon>
    </lineage>
</organism>
<dbReference type="SMR" id="Q54TR2"/>
<dbReference type="InterPro" id="IPR050896">
    <property type="entry name" value="Mito_lipid_metab_GTPase"/>
</dbReference>
<dbReference type="GO" id="GO:0046872">
    <property type="term" value="F:metal ion binding"/>
    <property type="evidence" value="ECO:0007669"/>
    <property type="project" value="UniProtKB-KW"/>
</dbReference>
<evidence type="ECO:0000256" key="2">
    <source>
        <dbReference type="ARBA" id="ARBA00023004"/>
    </source>
</evidence>
<dbReference type="dictyBase" id="DDB_G0281603"/>
<dbReference type="RefSeq" id="XP_640529.1">
    <property type="nucleotide sequence ID" value="XM_635437.1"/>
</dbReference>
<evidence type="ECO:0000259" key="6">
    <source>
        <dbReference type="PROSITE" id="PS51007"/>
    </source>
</evidence>
<keyword evidence="3" id="KW-0349">Heme</keyword>
<dbReference type="PANTHER" id="PTHR46434:SF1">
    <property type="entry name" value="GENETIC INTERACTOR OF PROHIBITINS 3, MITOCHONDRIAL"/>
    <property type="match status" value="1"/>
</dbReference>
<dbReference type="Proteomes" id="UP000002195">
    <property type="component" value="Unassembled WGS sequence"/>
</dbReference>
<name>Q54TR2_DICDI</name>
<dbReference type="HOGENOM" id="CLU_017878_0_2_1"/>
<dbReference type="InterPro" id="IPR027417">
    <property type="entry name" value="P-loop_NTPase"/>
</dbReference>
<dbReference type="GO" id="GO:0005525">
    <property type="term" value="F:GTP binding"/>
    <property type="evidence" value="ECO:0007669"/>
    <property type="project" value="InterPro"/>
</dbReference>
<evidence type="ECO:0000313" key="7">
    <source>
        <dbReference type="EMBL" id="EAL66563.1"/>
    </source>
</evidence>
<dbReference type="EMBL" id="AAFI02000042">
    <property type="protein sequence ID" value="EAL66563.1"/>
    <property type="molecule type" value="Genomic_DNA"/>
</dbReference>
<dbReference type="VEuPathDB" id="AmoebaDB:DDB_G0281603"/>
<keyword evidence="8" id="KW-1185">Reference proteome</keyword>
<comment type="caution">
    <text evidence="7">The sequence shown here is derived from an EMBL/GenBank/DDBJ whole genome shotgun (WGS) entry which is preliminary data.</text>
</comment>
<protein>
    <recommendedName>
        <fullName evidence="6">Cytochrome c domain-containing protein</fullName>
    </recommendedName>
</protein>
<dbReference type="InterPro" id="IPR006073">
    <property type="entry name" value="GTP-bd"/>
</dbReference>
<dbReference type="OMA" id="YMREPLM"/>
<proteinExistence type="predicted"/>
<dbReference type="STRING" id="44689.Q54TR2"/>
<dbReference type="FunCoup" id="Q54TR2">
    <property type="interactions" value="622"/>
</dbReference>
<feature type="region of interest" description="Disordered" evidence="5">
    <location>
        <begin position="505"/>
        <end position="545"/>
    </location>
</feature>
<dbReference type="eggNOG" id="KOG1249">
    <property type="taxonomic scope" value="Eukaryota"/>
</dbReference>
<evidence type="ECO:0000256" key="5">
    <source>
        <dbReference type="SAM" id="MobiDB-lite"/>
    </source>
</evidence>
<evidence type="ECO:0000313" key="8">
    <source>
        <dbReference type="Proteomes" id="UP000002195"/>
    </source>
</evidence>
<dbReference type="PhylomeDB" id="Q54TR2"/>
<feature type="compositionally biased region" description="Basic and acidic residues" evidence="5">
    <location>
        <begin position="516"/>
        <end position="525"/>
    </location>
</feature>
<feature type="coiled-coil region" evidence="4">
    <location>
        <begin position="84"/>
        <end position="111"/>
    </location>
</feature>
<accession>Q54TR2</accession>
<dbReference type="KEGG" id="ddi:DDB_G0281603"/>
<gene>
    <name evidence="7" type="ORF">DDB_G0281603</name>
</gene>
<dbReference type="Gene3D" id="3.40.50.300">
    <property type="entry name" value="P-loop containing nucleotide triphosphate hydrolases"/>
    <property type="match status" value="1"/>
</dbReference>
<feature type="domain" description="Cytochrome c" evidence="6">
    <location>
        <begin position="172"/>
        <end position="316"/>
    </location>
</feature>
<keyword evidence="2 3" id="KW-0408">Iron</keyword>
<dbReference type="PaxDb" id="44689-DDB0204555"/>
<evidence type="ECO:0000256" key="3">
    <source>
        <dbReference type="PROSITE-ProRule" id="PRU00433"/>
    </source>
</evidence>
<feature type="compositionally biased region" description="Acidic residues" evidence="5">
    <location>
        <begin position="526"/>
        <end position="541"/>
    </location>
</feature>
<dbReference type="PROSITE" id="PS51007">
    <property type="entry name" value="CYTC"/>
    <property type="match status" value="1"/>
</dbReference>